<keyword evidence="1" id="KW-0812">Transmembrane</keyword>
<gene>
    <name evidence="2" type="ORF">AQJ64_17725</name>
</gene>
<organism evidence="2 3">
    <name type="scientific">Streptomyces griseoruber</name>
    <dbReference type="NCBI Taxonomy" id="1943"/>
    <lineage>
        <taxon>Bacteria</taxon>
        <taxon>Bacillati</taxon>
        <taxon>Actinomycetota</taxon>
        <taxon>Actinomycetes</taxon>
        <taxon>Kitasatosporales</taxon>
        <taxon>Streptomycetaceae</taxon>
        <taxon>Streptomyces</taxon>
    </lineage>
</organism>
<dbReference type="InterPro" id="IPR045713">
    <property type="entry name" value="DUF6069"/>
</dbReference>
<comment type="caution">
    <text evidence="2">The sequence shown here is derived from an EMBL/GenBank/DDBJ whole genome shotgun (WGS) entry which is preliminary data.</text>
</comment>
<dbReference type="AlphaFoldDB" id="A0A101T018"/>
<protein>
    <submittedName>
        <fullName evidence="2">Uncharacterized protein</fullName>
    </submittedName>
</protein>
<reference evidence="2 3" key="1">
    <citation type="submission" date="2015-10" db="EMBL/GenBank/DDBJ databases">
        <title>Draft genome sequence of Streptomyces griseoruber DSM 40281, type strain for the species Streptomyces griseoruber.</title>
        <authorList>
            <person name="Ruckert C."/>
            <person name="Winkler A."/>
            <person name="Kalinowski J."/>
            <person name="Kampfer P."/>
            <person name="Glaeser S."/>
        </authorList>
    </citation>
    <scope>NUCLEOTIDE SEQUENCE [LARGE SCALE GENOMIC DNA]</scope>
    <source>
        <strain evidence="2 3">DSM 40281</strain>
    </source>
</reference>
<dbReference type="Pfam" id="PF19545">
    <property type="entry name" value="DUF6069"/>
    <property type="match status" value="1"/>
</dbReference>
<evidence type="ECO:0000313" key="2">
    <source>
        <dbReference type="EMBL" id="KUN83304.1"/>
    </source>
</evidence>
<feature type="transmembrane region" description="Helical" evidence="1">
    <location>
        <begin position="54"/>
        <end position="73"/>
    </location>
</feature>
<keyword evidence="3" id="KW-1185">Reference proteome</keyword>
<accession>A0A101T018</accession>
<feature type="transmembrane region" description="Helical" evidence="1">
    <location>
        <begin position="85"/>
        <end position="105"/>
    </location>
</feature>
<keyword evidence="1" id="KW-0472">Membrane</keyword>
<dbReference type="RefSeq" id="WP_055631655.1">
    <property type="nucleotide sequence ID" value="NZ_JBIRRP010000020.1"/>
</dbReference>
<sequence length="140" mass="14803">MSSVSEALLSRRGPLVVAGGVFGAILLSSLANALIAVLAHTLGAPDDFDPLEPASYIFLTTLGVLGGTVGWAVVRRFSRDPERLLRRLVPSVVVVSFVPDFFQFGDGEVTGVVALLLMHVAVAVIAVSAYRRVMPLSSVR</sequence>
<feature type="transmembrane region" description="Helical" evidence="1">
    <location>
        <begin position="15"/>
        <end position="42"/>
    </location>
</feature>
<evidence type="ECO:0000256" key="1">
    <source>
        <dbReference type="SAM" id="Phobius"/>
    </source>
</evidence>
<dbReference type="Proteomes" id="UP000052982">
    <property type="component" value="Unassembled WGS sequence"/>
</dbReference>
<name>A0A101T018_9ACTN</name>
<keyword evidence="1" id="KW-1133">Transmembrane helix</keyword>
<feature type="transmembrane region" description="Helical" evidence="1">
    <location>
        <begin position="111"/>
        <end position="130"/>
    </location>
</feature>
<evidence type="ECO:0000313" key="3">
    <source>
        <dbReference type="Proteomes" id="UP000052982"/>
    </source>
</evidence>
<proteinExistence type="predicted"/>
<dbReference type="EMBL" id="LMWW01000025">
    <property type="protein sequence ID" value="KUN83304.1"/>
    <property type="molecule type" value="Genomic_DNA"/>
</dbReference>